<keyword evidence="2" id="KW-1185">Reference proteome</keyword>
<sequence length="111" mass="11719">MTPETFISLASGLAMVKAHTVMGAVRLAVHGKTFATVGWPEVGWAVIRLHPSDQAELLPLSQALAREPGRRGKKGVTLVHLLQVSEAVANRALIAAWRHAQGAPVALAKAS</sequence>
<protein>
    <recommendedName>
        <fullName evidence="3">MmcQ/YjbR family DNA-binding protein</fullName>
    </recommendedName>
</protein>
<name>A0ABM6TIR4_9CAUL</name>
<proteinExistence type="predicted"/>
<gene>
    <name evidence="1" type="ORF">B7G68_15205</name>
</gene>
<accession>A0ABM6TIR4</accession>
<dbReference type="Proteomes" id="UP000240527">
    <property type="component" value="Chromosome"/>
</dbReference>
<evidence type="ECO:0000313" key="2">
    <source>
        <dbReference type="Proteomes" id="UP000240527"/>
    </source>
</evidence>
<dbReference type="EMBL" id="CP027850">
    <property type="protein sequence ID" value="AVQ03077.1"/>
    <property type="molecule type" value="Genomic_DNA"/>
</dbReference>
<organism evidence="1 2">
    <name type="scientific">Caulobacter segnis</name>
    <dbReference type="NCBI Taxonomy" id="88688"/>
    <lineage>
        <taxon>Bacteria</taxon>
        <taxon>Pseudomonadati</taxon>
        <taxon>Pseudomonadota</taxon>
        <taxon>Alphaproteobacteria</taxon>
        <taxon>Caulobacterales</taxon>
        <taxon>Caulobacteraceae</taxon>
        <taxon>Caulobacter</taxon>
    </lineage>
</organism>
<evidence type="ECO:0000313" key="1">
    <source>
        <dbReference type="EMBL" id="AVQ03077.1"/>
    </source>
</evidence>
<evidence type="ECO:0008006" key="3">
    <source>
        <dbReference type="Google" id="ProtNLM"/>
    </source>
</evidence>
<dbReference type="RefSeq" id="WP_106907207.1">
    <property type="nucleotide sequence ID" value="NZ_CP027850.1"/>
</dbReference>
<reference evidence="1 2" key="1">
    <citation type="journal article" date="2015" name="Biotechnol. Bioeng.">
        <title>Genome sequence and phenotypic characterization of Caulobacter segnis.</title>
        <authorList>
            <person name="Patel S."/>
            <person name="Fletcher B."/>
            <person name="Scott D.C."/>
            <person name="Ely B."/>
        </authorList>
    </citation>
    <scope>NUCLEOTIDE SEQUENCE [LARGE SCALE GENOMIC DNA]</scope>
    <source>
        <strain evidence="1 2">TK0059</strain>
    </source>
</reference>